<evidence type="ECO:0000313" key="4">
    <source>
        <dbReference type="EMBL" id="CRF42356.1"/>
    </source>
</evidence>
<dbReference type="InterPro" id="IPR000989">
    <property type="entry name" value="Rep"/>
</dbReference>
<dbReference type="EMBL" id="CDML01000024">
    <property type="protein sequence ID" value="CRF40969.1"/>
    <property type="molecule type" value="Genomic_DNA"/>
</dbReference>
<name>A0A0K2X8H7_9HELI</name>
<proteinExistence type="inferred from homology"/>
<dbReference type="STRING" id="1578720.HAL011_07450"/>
<organism evidence="4 6">
    <name type="scientific">Helicobacter ailurogastricus</name>
    <dbReference type="NCBI Taxonomy" id="1578720"/>
    <lineage>
        <taxon>Bacteria</taxon>
        <taxon>Pseudomonadati</taxon>
        <taxon>Campylobacterota</taxon>
        <taxon>Epsilonproteobacteria</taxon>
        <taxon>Campylobacterales</taxon>
        <taxon>Helicobacteraceae</taxon>
        <taxon>Helicobacter</taxon>
    </lineage>
</organism>
<accession>A0A0K2X8H7</accession>
<comment type="similarity">
    <text evidence="1">Belongs to the Gram-positive plasmids replication protein type 1 family.</text>
</comment>
<dbReference type="Proteomes" id="UP000045175">
    <property type="component" value="Unassembled WGS sequence"/>
</dbReference>
<reference evidence="5" key="2">
    <citation type="submission" date="2014-12" db="EMBL/GenBank/DDBJ databases">
        <authorList>
            <person name="Smet A."/>
        </authorList>
    </citation>
    <scope>NUCLEOTIDE SEQUENCE [LARGE SCALE GENOMIC DNA]</scope>
</reference>
<protein>
    <submittedName>
        <fullName evidence="4">Uncharacterized protein</fullName>
    </submittedName>
</protein>
<dbReference type="AlphaFoldDB" id="A0A0K2X8H7"/>
<sequence>MQKKLAYVGGVLDMLDSGTITYNALDDEGKELINAHIGKISGRAFLKRADYASVCHAHMHATKHTEYDVNGERTRELVHAPKCKDRLCVVCNALRASVNTSTIANHLISSKIASNPNIRLAMLTFTIENPKVTECRNAINAMHRAFNYLVTTEKNGLKNRFVPPGNGGYLRATEIVGTKTDIASGFCPSPYPCFGACGLGLLFYFFASCTWHGSAFHS</sequence>
<dbReference type="Proteomes" id="UP000038622">
    <property type="component" value="Unassembled WGS sequence"/>
</dbReference>
<evidence type="ECO:0000256" key="2">
    <source>
        <dbReference type="ARBA" id="ARBA00022705"/>
    </source>
</evidence>
<evidence type="ECO:0000313" key="3">
    <source>
        <dbReference type="EMBL" id="CRF40969.1"/>
    </source>
</evidence>
<reference evidence="4" key="1">
    <citation type="submission" date="2014-12" db="EMBL/GenBank/DDBJ databases">
        <title>Whole genome sequences of four Staphylococcus schleiferi canine isolates.</title>
        <authorList>
            <person name="Misic A.M."/>
            <person name="Cain C."/>
            <person name="Morris D.O."/>
            <person name="Rankin S."/>
            <person name="Beiting D."/>
        </authorList>
    </citation>
    <scope>NUCLEOTIDE SEQUENCE</scope>
    <source>
        <strain evidence="3">ASB11</strain>
        <strain evidence="4">ASB13</strain>
    </source>
</reference>
<gene>
    <name evidence="3" type="ORF">HAL011_07450</name>
    <name evidence="4" type="ORF">HAL013_05260</name>
</gene>
<keyword evidence="5" id="KW-1185">Reference proteome</keyword>
<reference evidence="6" key="3">
    <citation type="submission" date="2014-12" db="EMBL/GenBank/DDBJ databases">
        <authorList>
            <person name="Jaenicke S."/>
        </authorList>
    </citation>
    <scope>NUCLEOTIDE SEQUENCE [LARGE SCALE GENOMIC DNA]</scope>
</reference>
<evidence type="ECO:0000313" key="5">
    <source>
        <dbReference type="Proteomes" id="UP000038622"/>
    </source>
</evidence>
<dbReference type="GO" id="GO:0006260">
    <property type="term" value="P:DNA replication"/>
    <property type="evidence" value="ECO:0007669"/>
    <property type="project" value="UniProtKB-KW"/>
</dbReference>
<dbReference type="GO" id="GO:0003677">
    <property type="term" value="F:DNA binding"/>
    <property type="evidence" value="ECO:0007669"/>
    <property type="project" value="InterPro"/>
</dbReference>
<evidence type="ECO:0000313" key="6">
    <source>
        <dbReference type="Proteomes" id="UP000045175"/>
    </source>
</evidence>
<evidence type="ECO:0000256" key="1">
    <source>
        <dbReference type="ARBA" id="ARBA00008909"/>
    </source>
</evidence>
<keyword evidence="2" id="KW-0235">DNA replication</keyword>
<dbReference type="EMBL" id="CDMH01000023">
    <property type="protein sequence ID" value="CRF42356.1"/>
    <property type="molecule type" value="Genomic_DNA"/>
</dbReference>
<dbReference type="Pfam" id="PF01446">
    <property type="entry name" value="Rep_1"/>
    <property type="match status" value="1"/>
</dbReference>